<dbReference type="STRING" id="584.AOUC001_03765"/>
<gene>
    <name evidence="9" type="primary">fimA_3</name>
    <name evidence="8" type="ORF">AM402_06620</name>
    <name evidence="9" type="ORF">NCTC10975_04911</name>
</gene>
<reference evidence="8 10" key="1">
    <citation type="submission" date="2017-05" db="EMBL/GenBank/DDBJ databases">
        <title>Whole genome sequencing of Proteus mirabilis AR_0155.</title>
        <authorList>
            <person name="Conlan S."/>
            <person name="Thomas P.J."/>
            <person name="Mullikin J."/>
            <person name="Frank K.M."/>
            <person name="Segre J.A."/>
        </authorList>
    </citation>
    <scope>NUCLEOTIDE SEQUENCE [LARGE SCALE GENOMIC DNA]</scope>
    <source>
        <strain evidence="8 10">AR_0155</strain>
    </source>
</reference>
<comment type="subcellular location">
    <subcellularLocation>
        <location evidence="1">Fimbrium</location>
    </subcellularLocation>
</comment>
<evidence type="ECO:0000313" key="8">
    <source>
        <dbReference type="EMBL" id="ARX33833.1"/>
    </source>
</evidence>
<dbReference type="EMBL" id="CP021694">
    <property type="protein sequence ID" value="ARX33833.1"/>
    <property type="molecule type" value="Genomic_DNA"/>
</dbReference>
<evidence type="ECO:0000256" key="5">
    <source>
        <dbReference type="SAM" id="SignalP"/>
    </source>
</evidence>
<evidence type="ECO:0000313" key="10">
    <source>
        <dbReference type="Proteomes" id="UP000195540"/>
    </source>
</evidence>
<dbReference type="PANTHER" id="PTHR33420">
    <property type="entry name" value="FIMBRIAL SUBUNIT ELFA-RELATED"/>
    <property type="match status" value="1"/>
</dbReference>
<feature type="domain" description="Fimbrial-type adhesion" evidence="6">
    <location>
        <begin position="196"/>
        <end position="326"/>
    </location>
</feature>
<protein>
    <submittedName>
        <fullName evidence="9">Fimbrial adhesin</fullName>
    </submittedName>
    <submittedName>
        <fullName evidence="8">Fimbrial protein</fullName>
    </submittedName>
</protein>
<evidence type="ECO:0000313" key="11">
    <source>
        <dbReference type="Proteomes" id="UP000251485"/>
    </source>
</evidence>
<dbReference type="EMBL" id="UAUE01000035">
    <property type="protein sequence ID" value="SPZ03225.1"/>
    <property type="molecule type" value="Genomic_DNA"/>
</dbReference>
<dbReference type="GO" id="GO:0043709">
    <property type="term" value="P:cell adhesion involved in single-species biofilm formation"/>
    <property type="evidence" value="ECO:0007669"/>
    <property type="project" value="TreeGrafter"/>
</dbReference>
<evidence type="ECO:0000313" key="9">
    <source>
        <dbReference type="EMBL" id="SPZ03225.1"/>
    </source>
</evidence>
<dbReference type="Proteomes" id="UP000195540">
    <property type="component" value="Chromosome"/>
</dbReference>
<evidence type="ECO:0000256" key="3">
    <source>
        <dbReference type="ARBA" id="ARBA00022729"/>
    </source>
</evidence>
<dbReference type="InterPro" id="IPR000259">
    <property type="entry name" value="Adhesion_dom_fimbrial"/>
</dbReference>
<dbReference type="Pfam" id="PF00419">
    <property type="entry name" value="Fimbrial"/>
    <property type="match status" value="1"/>
</dbReference>
<keyword evidence="3 5" id="KW-0732">Signal</keyword>
<proteinExistence type="inferred from homology"/>
<keyword evidence="4" id="KW-0281">Fimbrium</keyword>
<comment type="similarity">
    <text evidence="2">Belongs to the fimbrial protein family.</text>
</comment>
<sequence length="327" mass="35506">MNHLMGKRLFLLGTIFFFSADVFAACIQNPNLKNIQARIPNKTYSIQYDDIGTRVLDEFQINYANGPITTFSGNDGRCGNASITANYTNGWLPNANKIAQTNIAGIGIQVKFAGIGALNTTYLTPKDPSGNSYRLLTPYWTVKIIKTGRVTQSGSLQWGKIAQAVQNNTQPKNTTWNLTSLYLPLNAIKINSLKCTAKSSNYNINMGTWYDTQFKNIGDVSKSVDVPITLNCAAGTNIKATVTSSAGYIDANTGKLNLSGTNRATGVAIQLLDKNNNPIKLNTKNSLQNGVSSGDYIFGWKARYIKTGNKITPGSANSTATVNILYE</sequence>
<organism evidence="9 11">
    <name type="scientific">Proteus mirabilis</name>
    <dbReference type="NCBI Taxonomy" id="584"/>
    <lineage>
        <taxon>Bacteria</taxon>
        <taxon>Pseudomonadati</taxon>
        <taxon>Pseudomonadota</taxon>
        <taxon>Gammaproteobacteria</taxon>
        <taxon>Enterobacterales</taxon>
        <taxon>Morganellaceae</taxon>
        <taxon>Proteus</taxon>
    </lineage>
</organism>
<dbReference type="InterPro" id="IPR054160">
    <property type="entry name" value="MrkD_recept-bd"/>
</dbReference>
<dbReference type="AlphaFoldDB" id="A0A1Z1SSD4"/>
<dbReference type="Gene3D" id="2.60.40.1090">
    <property type="entry name" value="Fimbrial-type adhesion domain"/>
    <property type="match status" value="1"/>
</dbReference>
<reference evidence="9 11" key="2">
    <citation type="submission" date="2018-06" db="EMBL/GenBank/DDBJ databases">
        <authorList>
            <consortium name="Pathogen Informatics"/>
            <person name="Doyle S."/>
        </authorList>
    </citation>
    <scope>NUCLEOTIDE SEQUENCE [LARGE SCALE GENOMIC DNA]</scope>
    <source>
        <strain evidence="9 11">NCTC10975</strain>
    </source>
</reference>
<accession>A0A1Z1SSD4</accession>
<dbReference type="Gene3D" id="2.60.40.3310">
    <property type="match status" value="1"/>
</dbReference>
<dbReference type="Pfam" id="PF22003">
    <property type="entry name" value="MrkDrd"/>
    <property type="match status" value="1"/>
</dbReference>
<dbReference type="Proteomes" id="UP000251485">
    <property type="component" value="Unassembled WGS sequence"/>
</dbReference>
<evidence type="ECO:0000259" key="6">
    <source>
        <dbReference type="Pfam" id="PF00419"/>
    </source>
</evidence>
<evidence type="ECO:0000256" key="4">
    <source>
        <dbReference type="ARBA" id="ARBA00023263"/>
    </source>
</evidence>
<dbReference type="InterPro" id="IPR036937">
    <property type="entry name" value="Adhesion_dom_fimbrial_sf"/>
</dbReference>
<feature type="domain" description="MrkD-like receptor binding" evidence="7">
    <location>
        <begin position="58"/>
        <end position="164"/>
    </location>
</feature>
<dbReference type="InterPro" id="IPR050263">
    <property type="entry name" value="Bact_Fimbrial_Adh_Pro"/>
</dbReference>
<evidence type="ECO:0000259" key="7">
    <source>
        <dbReference type="Pfam" id="PF22003"/>
    </source>
</evidence>
<evidence type="ECO:0000256" key="1">
    <source>
        <dbReference type="ARBA" id="ARBA00004561"/>
    </source>
</evidence>
<feature type="chain" id="PRO_5044063572" evidence="5">
    <location>
        <begin position="25"/>
        <end position="327"/>
    </location>
</feature>
<dbReference type="PANTHER" id="PTHR33420:SF12">
    <property type="entry name" value="FIMBRIN-LIKE PROTEIN FIMI-RELATED"/>
    <property type="match status" value="1"/>
</dbReference>
<dbReference type="SUPFAM" id="SSF49401">
    <property type="entry name" value="Bacterial adhesins"/>
    <property type="match status" value="1"/>
</dbReference>
<dbReference type="InterPro" id="IPR008966">
    <property type="entry name" value="Adhesion_dom_sf"/>
</dbReference>
<dbReference type="RefSeq" id="WP_004248669.1">
    <property type="nucleotide sequence ID" value="NZ_BGKS01000023.1"/>
</dbReference>
<name>A0A1Z1SSD4_PROMI</name>
<feature type="signal peptide" evidence="5">
    <location>
        <begin position="1"/>
        <end position="24"/>
    </location>
</feature>
<dbReference type="GO" id="GO:0009289">
    <property type="term" value="C:pilus"/>
    <property type="evidence" value="ECO:0007669"/>
    <property type="project" value="UniProtKB-SubCell"/>
</dbReference>
<evidence type="ECO:0000256" key="2">
    <source>
        <dbReference type="ARBA" id="ARBA00006671"/>
    </source>
</evidence>